<reference evidence="2 3" key="1">
    <citation type="submission" date="2015-09" db="EMBL/GenBank/DDBJ databases">
        <title>Trachymyrmex zeteki WGS genome.</title>
        <authorList>
            <person name="Nygaard S."/>
            <person name="Hu H."/>
            <person name="Boomsma J."/>
            <person name="Zhang G."/>
        </authorList>
    </citation>
    <scope>NUCLEOTIDE SEQUENCE [LARGE SCALE GENOMIC DNA]</scope>
    <source>
        <strain evidence="2">Tzet28-1</strain>
        <tissue evidence="2">Whole body</tissue>
    </source>
</reference>
<proteinExistence type="predicted"/>
<protein>
    <submittedName>
        <fullName evidence="2">Uncharacterized protein</fullName>
    </submittedName>
</protein>
<dbReference type="Proteomes" id="UP000075809">
    <property type="component" value="Unassembled WGS sequence"/>
</dbReference>
<feature type="compositionally biased region" description="Pro residues" evidence="1">
    <location>
        <begin position="217"/>
        <end position="228"/>
    </location>
</feature>
<feature type="region of interest" description="Disordered" evidence="1">
    <location>
        <begin position="73"/>
        <end position="158"/>
    </location>
</feature>
<organism evidence="2 3">
    <name type="scientific">Mycetomoellerius zeteki</name>
    <dbReference type="NCBI Taxonomy" id="64791"/>
    <lineage>
        <taxon>Eukaryota</taxon>
        <taxon>Metazoa</taxon>
        <taxon>Ecdysozoa</taxon>
        <taxon>Arthropoda</taxon>
        <taxon>Hexapoda</taxon>
        <taxon>Insecta</taxon>
        <taxon>Pterygota</taxon>
        <taxon>Neoptera</taxon>
        <taxon>Endopterygota</taxon>
        <taxon>Hymenoptera</taxon>
        <taxon>Apocrita</taxon>
        <taxon>Aculeata</taxon>
        <taxon>Formicoidea</taxon>
        <taxon>Formicidae</taxon>
        <taxon>Myrmicinae</taxon>
        <taxon>Mycetomoellerius</taxon>
    </lineage>
</organism>
<feature type="compositionally biased region" description="Basic and acidic residues" evidence="1">
    <location>
        <begin position="94"/>
        <end position="107"/>
    </location>
</feature>
<accession>A0A151XE34</accession>
<sequence length="248" mass="27905">MVRFQDRPEIRRTKVQGSKRQVYMPQLVKSYESLRKPALCLQNRPAAPRTQKPTATVTINNLEIYITVKTGGHALRKKRENGSRVEGRQGINEQESKEGASEEEWKGRRWRGAGYAGRVRQGKRERNEDQERNEEAASLTGKINSGEPANPTRPTLLPLSPLRSYPLLSSSLHRRSLSAPQLPPCNPCSSMCSLSLSRSWGRTRAHASTRLPWRTKPLPPSLPSPSPLTPILHLSSSPRPLCALPRRR</sequence>
<dbReference type="EMBL" id="KQ982254">
    <property type="protein sequence ID" value="KYQ58580.1"/>
    <property type="molecule type" value="Genomic_DNA"/>
</dbReference>
<gene>
    <name evidence="2" type="ORF">ALC60_02225</name>
</gene>
<name>A0A151XE34_9HYME</name>
<feature type="compositionally biased region" description="Basic and acidic residues" evidence="1">
    <location>
        <begin position="122"/>
        <end position="135"/>
    </location>
</feature>
<evidence type="ECO:0000313" key="2">
    <source>
        <dbReference type="EMBL" id="KYQ58580.1"/>
    </source>
</evidence>
<evidence type="ECO:0000313" key="3">
    <source>
        <dbReference type="Proteomes" id="UP000075809"/>
    </source>
</evidence>
<evidence type="ECO:0000256" key="1">
    <source>
        <dbReference type="SAM" id="MobiDB-lite"/>
    </source>
</evidence>
<keyword evidence="3" id="KW-1185">Reference proteome</keyword>
<dbReference type="AlphaFoldDB" id="A0A151XE34"/>
<feature type="region of interest" description="Disordered" evidence="1">
    <location>
        <begin position="206"/>
        <end position="230"/>
    </location>
</feature>